<dbReference type="GO" id="GO:0004364">
    <property type="term" value="F:glutathione transferase activity"/>
    <property type="evidence" value="ECO:0007669"/>
    <property type="project" value="TreeGrafter"/>
</dbReference>
<dbReference type="InterPro" id="IPR004045">
    <property type="entry name" value="Glutathione_S-Trfase_N"/>
</dbReference>
<dbReference type="InterPro" id="IPR036249">
    <property type="entry name" value="Thioredoxin-like_sf"/>
</dbReference>
<dbReference type="SUPFAM" id="SSF52833">
    <property type="entry name" value="Thioredoxin-like"/>
    <property type="match status" value="1"/>
</dbReference>
<dbReference type="Pfam" id="PF02798">
    <property type="entry name" value="GST_N"/>
    <property type="match status" value="1"/>
</dbReference>
<keyword evidence="3" id="KW-1185">Reference proteome</keyword>
<dbReference type="GO" id="GO:0006749">
    <property type="term" value="P:glutathione metabolic process"/>
    <property type="evidence" value="ECO:0007669"/>
    <property type="project" value="TreeGrafter"/>
</dbReference>
<sequence>MALKLYMRIQSPPSRAVLMVAKALGVKLETATLSFEDSLSPEYIKKNPQHTVPVLEDDGKTIWDSHAINIYLVSKYGKDDSLYPKDPYKRAIINQRFHFNTGVLQPTATQIK</sequence>
<dbReference type="PANTHER" id="PTHR43969:SF8">
    <property type="entry name" value="GLUTATHIONE S TRANSFERASE E13, ISOFORM A-RELATED"/>
    <property type="match status" value="1"/>
</dbReference>
<dbReference type="PANTHER" id="PTHR43969">
    <property type="entry name" value="GLUTATHIONE S TRANSFERASE D10, ISOFORM A-RELATED"/>
    <property type="match status" value="1"/>
</dbReference>
<dbReference type="AlphaFoldDB" id="A0A8K0CLE3"/>
<dbReference type="FunFam" id="3.40.30.10:FF:000034">
    <property type="entry name" value="glutathione S-transferase 1"/>
    <property type="match status" value="1"/>
</dbReference>
<protein>
    <recommendedName>
        <fullName evidence="1">GST N-terminal domain-containing protein</fullName>
    </recommendedName>
</protein>
<dbReference type="OrthoDB" id="2309723at2759"/>
<accession>A0A8K0CLE3</accession>
<name>A0A8K0CLE3_IGNLU</name>
<dbReference type="SFLD" id="SFLDS00019">
    <property type="entry name" value="Glutathione_Transferase_(cytos"/>
    <property type="match status" value="1"/>
</dbReference>
<reference evidence="2" key="1">
    <citation type="submission" date="2019-08" db="EMBL/GenBank/DDBJ databases">
        <title>The genome of the North American firefly Photinus pyralis.</title>
        <authorList>
            <consortium name="Photinus pyralis genome working group"/>
            <person name="Fallon T.R."/>
            <person name="Sander Lower S.E."/>
            <person name="Weng J.-K."/>
        </authorList>
    </citation>
    <scope>NUCLEOTIDE SEQUENCE</scope>
    <source>
        <strain evidence="2">TRF0915ILg1</strain>
        <tissue evidence="2">Whole body</tissue>
    </source>
</reference>
<gene>
    <name evidence="2" type="ORF">ILUMI_16713</name>
</gene>
<dbReference type="EMBL" id="VTPC01066521">
    <property type="protein sequence ID" value="KAF2889460.1"/>
    <property type="molecule type" value="Genomic_DNA"/>
</dbReference>
<dbReference type="Gene3D" id="3.40.30.10">
    <property type="entry name" value="Glutaredoxin"/>
    <property type="match status" value="1"/>
</dbReference>
<dbReference type="PROSITE" id="PS50404">
    <property type="entry name" value="GST_NTER"/>
    <property type="match status" value="1"/>
</dbReference>
<dbReference type="SFLD" id="SFLDG00358">
    <property type="entry name" value="Main_(cytGST)"/>
    <property type="match status" value="1"/>
</dbReference>
<comment type="caution">
    <text evidence="2">The sequence shown here is derived from an EMBL/GenBank/DDBJ whole genome shotgun (WGS) entry which is preliminary data.</text>
</comment>
<proteinExistence type="predicted"/>
<feature type="non-terminal residue" evidence="2">
    <location>
        <position position="1"/>
    </location>
</feature>
<dbReference type="InterPro" id="IPR040079">
    <property type="entry name" value="Glutathione_S-Trfase"/>
</dbReference>
<evidence type="ECO:0000313" key="2">
    <source>
        <dbReference type="EMBL" id="KAF2889460.1"/>
    </source>
</evidence>
<evidence type="ECO:0000313" key="3">
    <source>
        <dbReference type="Proteomes" id="UP000801492"/>
    </source>
</evidence>
<feature type="domain" description="GST N-terminal" evidence="1">
    <location>
        <begin position="1"/>
        <end position="80"/>
    </location>
</feature>
<evidence type="ECO:0000259" key="1">
    <source>
        <dbReference type="PROSITE" id="PS50404"/>
    </source>
</evidence>
<dbReference type="Gene3D" id="1.20.1050.10">
    <property type="match status" value="1"/>
</dbReference>
<dbReference type="Proteomes" id="UP000801492">
    <property type="component" value="Unassembled WGS sequence"/>
</dbReference>
<organism evidence="2 3">
    <name type="scientific">Ignelater luminosus</name>
    <name type="common">Cucubano</name>
    <name type="synonym">Pyrophorus luminosus</name>
    <dbReference type="NCBI Taxonomy" id="2038154"/>
    <lineage>
        <taxon>Eukaryota</taxon>
        <taxon>Metazoa</taxon>
        <taxon>Ecdysozoa</taxon>
        <taxon>Arthropoda</taxon>
        <taxon>Hexapoda</taxon>
        <taxon>Insecta</taxon>
        <taxon>Pterygota</taxon>
        <taxon>Neoptera</taxon>
        <taxon>Endopterygota</taxon>
        <taxon>Coleoptera</taxon>
        <taxon>Polyphaga</taxon>
        <taxon>Elateriformia</taxon>
        <taxon>Elateroidea</taxon>
        <taxon>Elateridae</taxon>
        <taxon>Agrypninae</taxon>
        <taxon>Pyrophorini</taxon>
        <taxon>Ignelater</taxon>
    </lineage>
</organism>